<dbReference type="STRING" id="149040.A0A194XG58"/>
<sequence length="452" mass="50958">MSKFFSSPFLVFSSAIALRIGLFFYGLWQDANSPMKYTDIDYYVFTDAARFTAHGHSPYDRETYRYTPLLAWMLLPTTWSSTWFSFGKVLFAVGDIVAGWLIIMVLRSSNKMSMERALKFASIWLLNPMVATISTRGSSEGLLGVIVVALLWAITQKKIVLAGFLLGFGVHFKIYPFIYAPSIIWWLDDEQLGRSKPAKEGEGSDLVSLVKNFINGPRITLTISSLLTFLSLNTLMYIIYDYPFLQHTYLHHVTRIDHRHNFSPYNTLLYLSSSIPDPSPTAIKLESLAFIPQLFLSAVALPILLAKKDLASTMLAQTFAFVAFNKVCTSQYFLWYTIFLPFYLPTSTLLSRPYLGLSAAGLWILTQALWLQQGYQLEFLGNSTFVPGLWVSSLLFFGVNVWILGIICSDIEAGTAPVITKPEQRPLRKKKEVKVKAKGKGKVSVLDIGICR</sequence>
<feature type="transmembrane region" description="Helical" evidence="13">
    <location>
        <begin position="9"/>
        <end position="28"/>
    </location>
</feature>
<dbReference type="PANTHER" id="PTHR12886">
    <property type="entry name" value="PIG-M MANNOSYLTRANSFERASE"/>
    <property type="match status" value="1"/>
</dbReference>
<comment type="function">
    <text evidence="12 13">Mannosyltransferase involved in glycosylphosphatidylinositol-anchor biosynthesis. Transfers the first alpha-1,4-mannose to GlcN-acyl-PI during GPI precursor assembly. Required for cell wall integrity.</text>
</comment>
<evidence type="ECO:0000256" key="9">
    <source>
        <dbReference type="ARBA" id="ARBA00022824"/>
    </source>
</evidence>
<dbReference type="RefSeq" id="XP_018073112.1">
    <property type="nucleotide sequence ID" value="XM_018210672.1"/>
</dbReference>
<dbReference type="PANTHER" id="PTHR12886:SF0">
    <property type="entry name" value="GPI MANNOSYLTRANSFERASE 1"/>
    <property type="match status" value="1"/>
</dbReference>
<evidence type="ECO:0000256" key="10">
    <source>
        <dbReference type="ARBA" id="ARBA00022989"/>
    </source>
</evidence>
<dbReference type="InParanoid" id="A0A194XG58"/>
<dbReference type="KEGG" id="psco:LY89DRAFT_613847"/>
<dbReference type="AlphaFoldDB" id="A0A194XG58"/>
<feature type="transmembrane region" description="Helical" evidence="13">
    <location>
        <begin position="318"/>
        <end position="342"/>
    </location>
</feature>
<keyword evidence="7 13" id="KW-0808">Transferase</keyword>
<evidence type="ECO:0000256" key="5">
    <source>
        <dbReference type="ARBA" id="ARBA00022502"/>
    </source>
</evidence>
<dbReference type="InterPro" id="IPR007704">
    <property type="entry name" value="PIG-M"/>
</dbReference>
<evidence type="ECO:0000256" key="11">
    <source>
        <dbReference type="ARBA" id="ARBA00023136"/>
    </source>
</evidence>
<keyword evidence="11 13" id="KW-0472">Membrane</keyword>
<keyword evidence="8 13" id="KW-0812">Transmembrane</keyword>
<dbReference type="Pfam" id="PF05007">
    <property type="entry name" value="Mannosyl_trans"/>
    <property type="match status" value="1"/>
</dbReference>
<dbReference type="EC" id="2.4.1.-" evidence="13"/>
<evidence type="ECO:0000256" key="3">
    <source>
        <dbReference type="ARBA" id="ARBA00011071"/>
    </source>
</evidence>
<keyword evidence="15" id="KW-1185">Reference proteome</keyword>
<feature type="transmembrane region" description="Helical" evidence="13">
    <location>
        <begin position="124"/>
        <end position="153"/>
    </location>
</feature>
<dbReference type="GO" id="GO:0004376">
    <property type="term" value="F:GPI mannosyltransferase activity"/>
    <property type="evidence" value="ECO:0007669"/>
    <property type="project" value="InterPro"/>
</dbReference>
<organism evidence="14 15">
    <name type="scientific">Mollisia scopiformis</name>
    <name type="common">Conifer needle endophyte fungus</name>
    <name type="synonym">Phialocephala scopiformis</name>
    <dbReference type="NCBI Taxonomy" id="149040"/>
    <lineage>
        <taxon>Eukaryota</taxon>
        <taxon>Fungi</taxon>
        <taxon>Dikarya</taxon>
        <taxon>Ascomycota</taxon>
        <taxon>Pezizomycotina</taxon>
        <taxon>Leotiomycetes</taxon>
        <taxon>Helotiales</taxon>
        <taxon>Mollisiaceae</taxon>
        <taxon>Mollisia</taxon>
    </lineage>
</organism>
<reference evidence="14 15" key="1">
    <citation type="submission" date="2015-10" db="EMBL/GenBank/DDBJ databases">
        <title>Full genome of DAOMC 229536 Phialocephala scopiformis, a fungal endophyte of spruce producing the potent anti-insectan compound rugulosin.</title>
        <authorList>
            <consortium name="DOE Joint Genome Institute"/>
            <person name="Walker A.K."/>
            <person name="Frasz S.L."/>
            <person name="Seifert K.A."/>
            <person name="Miller J.D."/>
            <person name="Mondo S.J."/>
            <person name="Labutti K."/>
            <person name="Lipzen A."/>
            <person name="Dockter R."/>
            <person name="Kennedy M."/>
            <person name="Grigoriev I.V."/>
            <person name="Spatafora J.W."/>
        </authorList>
    </citation>
    <scope>NUCLEOTIDE SEQUENCE [LARGE SCALE GENOMIC DNA]</scope>
    <source>
        <strain evidence="14 15">CBS 120377</strain>
    </source>
</reference>
<evidence type="ECO:0000256" key="12">
    <source>
        <dbReference type="ARBA" id="ARBA00025399"/>
    </source>
</evidence>
<evidence type="ECO:0000256" key="6">
    <source>
        <dbReference type="ARBA" id="ARBA00022676"/>
    </source>
</evidence>
<evidence type="ECO:0000256" key="8">
    <source>
        <dbReference type="ARBA" id="ARBA00022692"/>
    </source>
</evidence>
<dbReference type="UniPathway" id="UPA00196"/>
<name>A0A194XG58_MOLSC</name>
<dbReference type="GeneID" id="28820398"/>
<feature type="transmembrane region" description="Helical" evidence="13">
    <location>
        <begin position="219"/>
        <end position="240"/>
    </location>
</feature>
<dbReference type="GO" id="GO:1990529">
    <property type="term" value="C:glycosylphosphatidylinositol-mannosyltransferase I complex"/>
    <property type="evidence" value="ECO:0007669"/>
    <property type="project" value="TreeGrafter"/>
</dbReference>
<evidence type="ECO:0000256" key="1">
    <source>
        <dbReference type="ARBA" id="ARBA00004477"/>
    </source>
</evidence>
<keyword evidence="9 13" id="KW-0256">Endoplasmic reticulum</keyword>
<evidence type="ECO:0000256" key="7">
    <source>
        <dbReference type="ARBA" id="ARBA00022679"/>
    </source>
</evidence>
<keyword evidence="6 13" id="KW-0328">Glycosyltransferase</keyword>
<evidence type="ECO:0000313" key="15">
    <source>
        <dbReference type="Proteomes" id="UP000070700"/>
    </source>
</evidence>
<comment type="subcellular location">
    <subcellularLocation>
        <location evidence="1 13">Endoplasmic reticulum membrane</location>
        <topology evidence="1 13">Multi-pass membrane protein</topology>
    </subcellularLocation>
</comment>
<dbReference type="Proteomes" id="UP000070700">
    <property type="component" value="Unassembled WGS sequence"/>
</dbReference>
<proteinExistence type="inferred from homology"/>
<comment type="similarity">
    <text evidence="3 13">Belongs to the PIGM family.</text>
</comment>
<evidence type="ECO:0000313" key="14">
    <source>
        <dbReference type="EMBL" id="KUJ18757.1"/>
    </source>
</evidence>
<feature type="transmembrane region" description="Helical" evidence="13">
    <location>
        <begin position="159"/>
        <end position="187"/>
    </location>
</feature>
<gene>
    <name evidence="14" type="ORF">LY89DRAFT_613847</name>
</gene>
<accession>A0A194XG58</accession>
<evidence type="ECO:0000256" key="13">
    <source>
        <dbReference type="RuleBase" id="RU365064"/>
    </source>
</evidence>
<dbReference type="GO" id="GO:0006506">
    <property type="term" value="P:GPI anchor biosynthetic process"/>
    <property type="evidence" value="ECO:0007669"/>
    <property type="project" value="UniProtKB-UniPathway"/>
</dbReference>
<keyword evidence="5 13" id="KW-0337">GPI-anchor biosynthesis</keyword>
<dbReference type="OrthoDB" id="1741594at2759"/>
<feature type="transmembrane region" description="Helical" evidence="13">
    <location>
        <begin position="83"/>
        <end position="103"/>
    </location>
</feature>
<comment type="pathway">
    <text evidence="2 13">Glycolipid biosynthesis; glycosylphosphatidylinositol-anchor biosynthesis.</text>
</comment>
<feature type="transmembrane region" description="Helical" evidence="13">
    <location>
        <begin position="384"/>
        <end position="407"/>
    </location>
</feature>
<dbReference type="EMBL" id="KQ947412">
    <property type="protein sequence ID" value="KUJ18757.1"/>
    <property type="molecule type" value="Genomic_DNA"/>
</dbReference>
<evidence type="ECO:0000256" key="4">
    <source>
        <dbReference type="ARBA" id="ARBA00013797"/>
    </source>
</evidence>
<dbReference type="GO" id="GO:0051751">
    <property type="term" value="F:alpha-1,4-mannosyltransferase activity"/>
    <property type="evidence" value="ECO:0007669"/>
    <property type="project" value="InterPro"/>
</dbReference>
<keyword evidence="10 13" id="KW-1133">Transmembrane helix</keyword>
<protein>
    <recommendedName>
        <fullName evidence="4 13">GPI mannosyltransferase 1</fullName>
        <ecNumber evidence="13">2.4.1.-</ecNumber>
    </recommendedName>
    <alternativeName>
        <fullName evidence="13">GPI mannosyltransferase I</fullName>
    </alternativeName>
</protein>
<feature type="transmembrane region" description="Helical" evidence="13">
    <location>
        <begin position="354"/>
        <end position="372"/>
    </location>
</feature>
<dbReference type="FunCoup" id="A0A194XG58">
    <property type="interactions" value="621"/>
</dbReference>
<dbReference type="GO" id="GO:0005789">
    <property type="term" value="C:endoplasmic reticulum membrane"/>
    <property type="evidence" value="ECO:0007669"/>
    <property type="project" value="UniProtKB-SubCell"/>
</dbReference>
<evidence type="ECO:0000256" key="2">
    <source>
        <dbReference type="ARBA" id="ARBA00004687"/>
    </source>
</evidence>